<accession>A0ABW3MDE9</accession>
<organism evidence="1 2">
    <name type="scientific">Kibdelosporangium lantanae</name>
    <dbReference type="NCBI Taxonomy" id="1497396"/>
    <lineage>
        <taxon>Bacteria</taxon>
        <taxon>Bacillati</taxon>
        <taxon>Actinomycetota</taxon>
        <taxon>Actinomycetes</taxon>
        <taxon>Pseudonocardiales</taxon>
        <taxon>Pseudonocardiaceae</taxon>
        <taxon>Kibdelosporangium</taxon>
    </lineage>
</organism>
<dbReference type="InterPro" id="IPR010982">
    <property type="entry name" value="Lambda_DNA-bd_dom_sf"/>
</dbReference>
<keyword evidence="2" id="KW-1185">Reference proteome</keyword>
<dbReference type="EMBL" id="JBHTIS010001764">
    <property type="protein sequence ID" value="MFD1048735.1"/>
    <property type="molecule type" value="Genomic_DNA"/>
</dbReference>
<evidence type="ECO:0000313" key="1">
    <source>
        <dbReference type="EMBL" id="MFD1048735.1"/>
    </source>
</evidence>
<sequence length="74" mass="8157">MSAKAEGSWLADMLKRLLHEKYKAQVPGVRRISADIAAANDGKTISHGHIHNMLTGTADNLTDHTRSRLARFFG</sequence>
<feature type="non-terminal residue" evidence="1">
    <location>
        <position position="74"/>
    </location>
</feature>
<proteinExistence type="predicted"/>
<reference evidence="2" key="1">
    <citation type="journal article" date="2019" name="Int. J. Syst. Evol. Microbiol.">
        <title>The Global Catalogue of Microorganisms (GCM) 10K type strain sequencing project: providing services to taxonomists for standard genome sequencing and annotation.</title>
        <authorList>
            <consortium name="The Broad Institute Genomics Platform"/>
            <consortium name="The Broad Institute Genome Sequencing Center for Infectious Disease"/>
            <person name="Wu L."/>
            <person name="Ma J."/>
        </authorList>
    </citation>
    <scope>NUCLEOTIDE SEQUENCE [LARGE SCALE GENOMIC DNA]</scope>
    <source>
        <strain evidence="2">JCM 31486</strain>
    </source>
</reference>
<dbReference type="Gene3D" id="1.10.260.40">
    <property type="entry name" value="lambda repressor-like DNA-binding domains"/>
    <property type="match status" value="1"/>
</dbReference>
<comment type="caution">
    <text evidence="1">The sequence shown here is derived from an EMBL/GenBank/DDBJ whole genome shotgun (WGS) entry which is preliminary data.</text>
</comment>
<evidence type="ECO:0000313" key="2">
    <source>
        <dbReference type="Proteomes" id="UP001597045"/>
    </source>
</evidence>
<dbReference type="Proteomes" id="UP001597045">
    <property type="component" value="Unassembled WGS sequence"/>
</dbReference>
<protein>
    <submittedName>
        <fullName evidence="1">Uncharacterized protein</fullName>
    </submittedName>
</protein>
<gene>
    <name evidence="1" type="ORF">ACFQ1S_25995</name>
</gene>
<name>A0ABW3MDE9_9PSEU</name>